<comment type="caution">
    <text evidence="3">The sequence shown here is derived from an EMBL/GenBank/DDBJ whole genome shotgun (WGS) entry which is preliminary data.</text>
</comment>
<sequence>MKLLVSSVLSVVLVQLISADPLCEQYLKCQEAVKAKQDECPHGSGKKGKDVVASNITSCEDATNKQQQLRDIIEKKVEDEHKCIADAASKTTDKEAVVKGKCCQCAKLSSRLTAGQALFGVSTKKKGGKKDKKGENEEKAARSECNRALHALRQECRVLHKCCGAAAECAPKRNLAENDELRAKKKEVKDALKQCKAATKAEKKQRKEEKKKEKKGEKKEETDEK</sequence>
<reference evidence="4" key="1">
    <citation type="submission" date="2022-10" db="EMBL/GenBank/DDBJ databases">
        <title>Genome assembly of Pristionchus species.</title>
        <authorList>
            <person name="Yoshida K."/>
            <person name="Sommer R.J."/>
        </authorList>
    </citation>
    <scope>NUCLEOTIDE SEQUENCE [LARGE SCALE GENOMIC DNA]</scope>
    <source>
        <strain evidence="4">RS5460</strain>
    </source>
</reference>
<feature type="chain" id="PRO_5042830129" evidence="2">
    <location>
        <begin position="20"/>
        <end position="225"/>
    </location>
</feature>
<name>A0AAN5D5Q5_9BILA</name>
<feature type="signal peptide" evidence="2">
    <location>
        <begin position="1"/>
        <end position="19"/>
    </location>
</feature>
<evidence type="ECO:0000313" key="4">
    <source>
        <dbReference type="Proteomes" id="UP001328107"/>
    </source>
</evidence>
<keyword evidence="2" id="KW-0732">Signal</keyword>
<dbReference type="EMBL" id="BTRK01000006">
    <property type="protein sequence ID" value="GMR56876.1"/>
    <property type="molecule type" value="Genomic_DNA"/>
</dbReference>
<protein>
    <submittedName>
        <fullName evidence="3">Uncharacterized protein</fullName>
    </submittedName>
</protein>
<feature type="region of interest" description="Disordered" evidence="1">
    <location>
        <begin position="197"/>
        <end position="225"/>
    </location>
</feature>
<keyword evidence="4" id="KW-1185">Reference proteome</keyword>
<proteinExistence type="predicted"/>
<dbReference type="Proteomes" id="UP001328107">
    <property type="component" value="Unassembled WGS sequence"/>
</dbReference>
<accession>A0AAN5D5Q5</accession>
<feature type="non-terminal residue" evidence="3">
    <location>
        <position position="225"/>
    </location>
</feature>
<organism evidence="3 4">
    <name type="scientific">Pristionchus mayeri</name>
    <dbReference type="NCBI Taxonomy" id="1317129"/>
    <lineage>
        <taxon>Eukaryota</taxon>
        <taxon>Metazoa</taxon>
        <taxon>Ecdysozoa</taxon>
        <taxon>Nematoda</taxon>
        <taxon>Chromadorea</taxon>
        <taxon>Rhabditida</taxon>
        <taxon>Rhabditina</taxon>
        <taxon>Diplogasteromorpha</taxon>
        <taxon>Diplogasteroidea</taxon>
        <taxon>Neodiplogasteridae</taxon>
        <taxon>Pristionchus</taxon>
    </lineage>
</organism>
<dbReference type="AlphaFoldDB" id="A0AAN5D5Q5"/>
<evidence type="ECO:0000256" key="2">
    <source>
        <dbReference type="SAM" id="SignalP"/>
    </source>
</evidence>
<gene>
    <name evidence="3" type="ORF">PMAYCL1PPCAC_27071</name>
</gene>
<evidence type="ECO:0000256" key="1">
    <source>
        <dbReference type="SAM" id="MobiDB-lite"/>
    </source>
</evidence>
<evidence type="ECO:0000313" key="3">
    <source>
        <dbReference type="EMBL" id="GMR56876.1"/>
    </source>
</evidence>